<keyword evidence="2" id="KW-0341">Growth regulation</keyword>
<evidence type="ECO:0000313" key="6">
    <source>
        <dbReference type="EMBL" id="KAI7757127.1"/>
    </source>
</evidence>
<dbReference type="EMBL" id="JAMZMK010000178">
    <property type="protein sequence ID" value="KAI7757127.1"/>
    <property type="molecule type" value="Genomic_DNA"/>
</dbReference>
<evidence type="ECO:0000256" key="3">
    <source>
        <dbReference type="SAM" id="Coils"/>
    </source>
</evidence>
<evidence type="ECO:0000256" key="4">
    <source>
        <dbReference type="SAM" id="MobiDB-lite"/>
    </source>
</evidence>
<gene>
    <name evidence="6" type="ORF">M8C21_029480</name>
</gene>
<feature type="coiled-coil region" evidence="3">
    <location>
        <begin position="477"/>
        <end position="528"/>
    </location>
</feature>
<dbReference type="CDD" id="cd20406">
    <property type="entry name" value="Tudor_Agenet_AtDUF_rpt2_4"/>
    <property type="match status" value="1"/>
</dbReference>
<dbReference type="Proteomes" id="UP001206925">
    <property type="component" value="Unassembled WGS sequence"/>
</dbReference>
<evidence type="ECO:0000313" key="7">
    <source>
        <dbReference type="Proteomes" id="UP001206925"/>
    </source>
</evidence>
<dbReference type="InterPro" id="IPR014002">
    <property type="entry name" value="Agenet_dom_plant"/>
</dbReference>
<proteinExistence type="predicted"/>
<keyword evidence="7" id="KW-1185">Reference proteome</keyword>
<reference evidence="6" key="1">
    <citation type="submission" date="2022-06" db="EMBL/GenBank/DDBJ databases">
        <title>Uncovering the hologenomic basis of an extraordinary plant invasion.</title>
        <authorList>
            <person name="Bieker V.C."/>
            <person name="Martin M.D."/>
            <person name="Gilbert T."/>
            <person name="Hodgins K."/>
            <person name="Battlay P."/>
            <person name="Petersen B."/>
            <person name="Wilson J."/>
        </authorList>
    </citation>
    <scope>NUCLEOTIDE SEQUENCE</scope>
    <source>
        <strain evidence="6">AA19_3_7</strain>
        <tissue evidence="6">Leaf</tissue>
    </source>
</reference>
<protein>
    <recommendedName>
        <fullName evidence="5">Agenet domain-containing protein</fullName>
    </recommendedName>
</protein>
<dbReference type="Pfam" id="PF05641">
    <property type="entry name" value="Agenet"/>
    <property type="match status" value="1"/>
</dbReference>
<feature type="region of interest" description="Disordered" evidence="4">
    <location>
        <begin position="329"/>
        <end position="364"/>
    </location>
</feature>
<dbReference type="InterPro" id="IPR007930">
    <property type="entry name" value="DUF724"/>
</dbReference>
<dbReference type="Pfam" id="PF05266">
    <property type="entry name" value="DUF724"/>
    <property type="match status" value="1"/>
</dbReference>
<dbReference type="AlphaFoldDB" id="A0AAD5DCE2"/>
<name>A0AAD5DCE2_AMBAR</name>
<dbReference type="PANTHER" id="PTHR31917:SF151">
    <property type="entry name" value="AGENET DOMAIN-CONTAINING PROTEIN"/>
    <property type="match status" value="1"/>
</dbReference>
<comment type="caution">
    <text evidence="6">The sequence shown here is derived from an EMBL/GenBank/DDBJ whole genome shotgun (WGS) entry which is preliminary data.</text>
</comment>
<feature type="region of interest" description="Disordered" evidence="4">
    <location>
        <begin position="135"/>
        <end position="177"/>
    </location>
</feature>
<dbReference type="InterPro" id="IPR008395">
    <property type="entry name" value="Agenet-like_dom"/>
</dbReference>
<evidence type="ECO:0000256" key="1">
    <source>
        <dbReference type="ARBA" id="ARBA00022448"/>
    </source>
</evidence>
<evidence type="ECO:0000256" key="2">
    <source>
        <dbReference type="ARBA" id="ARBA00022604"/>
    </source>
</evidence>
<keyword evidence="1" id="KW-0813">Transport</keyword>
<dbReference type="PANTHER" id="PTHR31917">
    <property type="entry name" value="AGENET DOMAIN-CONTAINING PROTEIN-RELATED"/>
    <property type="match status" value="1"/>
</dbReference>
<organism evidence="6 7">
    <name type="scientific">Ambrosia artemisiifolia</name>
    <name type="common">Common ragweed</name>
    <dbReference type="NCBI Taxonomy" id="4212"/>
    <lineage>
        <taxon>Eukaryota</taxon>
        <taxon>Viridiplantae</taxon>
        <taxon>Streptophyta</taxon>
        <taxon>Embryophyta</taxon>
        <taxon>Tracheophyta</taxon>
        <taxon>Spermatophyta</taxon>
        <taxon>Magnoliopsida</taxon>
        <taxon>eudicotyledons</taxon>
        <taxon>Gunneridae</taxon>
        <taxon>Pentapetalae</taxon>
        <taxon>asterids</taxon>
        <taxon>campanulids</taxon>
        <taxon>Asterales</taxon>
        <taxon>Asteraceae</taxon>
        <taxon>Asteroideae</taxon>
        <taxon>Heliantheae alliance</taxon>
        <taxon>Heliantheae</taxon>
        <taxon>Ambrosia</taxon>
    </lineage>
</organism>
<keyword evidence="3" id="KW-0175">Coiled coil</keyword>
<feature type="domain" description="Agenet" evidence="5">
    <location>
        <begin position="40"/>
        <end position="96"/>
    </location>
</feature>
<sequence>MGKGLYLVEYNCSGNNDESALQRVSIHRRHIRPSVPIMWARFCLLDKVDVFYDFGWWTGVITKQLANSRCVVYFKHANTEKEFSSLELRRHVDWKDDMWSNKRQDSDDDDDVHDELRENATLNVTNPTGDTLASIDKQTCVTRSTKRSKATNPGSNDKLITPCKKLKSNGVPSKEVNNQSVDKTKRLLRGKKTPAKQDNSVDLKRPMITSAKKKGDLALTTTPNAVKGKHVIRKSKKLISLSPQNVGEPEEPQSSVPLATKATDNQVPDPYVNNQNGDANAKKLTLQQEKSNTPVKGKQERCMIGSNIESSPKDLDVLSAQIENGNSAIAEKSLDPVSENQPPSRLSPASLEPAVITDSNDQKPSFEKRSSFWETIKSMEAFRLYPQNPHFRPLDNLNESARERHAIYKMVDFSVVFENMSRLQRAHPRTEIEDQLETLKELETHGFDVDSLRNRLMEMLSWKDKWEALETAKKEPKDNLETESDKVEERNKDIMAIDYQLDELRKTRERLVKENEESTLKIVAWEKEVDENEKAICECDRKFCELATAAF</sequence>
<accession>A0AAD5DCE2</accession>
<evidence type="ECO:0000259" key="5">
    <source>
        <dbReference type="SMART" id="SM00743"/>
    </source>
</evidence>
<dbReference type="SMART" id="SM00743">
    <property type="entry name" value="Agenet"/>
    <property type="match status" value="1"/>
</dbReference>